<evidence type="ECO:0000256" key="7">
    <source>
        <dbReference type="SAM" id="Phobius"/>
    </source>
</evidence>
<evidence type="ECO:0000313" key="10">
    <source>
        <dbReference type="Proteomes" id="UP000677436"/>
    </source>
</evidence>
<keyword evidence="5 7" id="KW-1133">Transmembrane helix</keyword>
<evidence type="ECO:0000256" key="4">
    <source>
        <dbReference type="ARBA" id="ARBA00022970"/>
    </source>
</evidence>
<evidence type="ECO:0000256" key="6">
    <source>
        <dbReference type="ARBA" id="ARBA00023136"/>
    </source>
</evidence>
<reference evidence="9" key="1">
    <citation type="journal article" date="2013" name="Int. J. Syst. Evol. Microbiol.">
        <title>Polycladomyces abyssicola gen. nov., sp. nov., a thermophilic filamentous bacterium isolated from hemipelagic sediment.</title>
        <authorList>
            <person name="Tsubouchi T."/>
            <person name="Shimane Y."/>
            <person name="Mori K."/>
            <person name="Usui K."/>
            <person name="Hiraki T."/>
            <person name="Tame A."/>
            <person name="Uematsu K."/>
            <person name="Maruyama T."/>
            <person name="Hatada Y."/>
        </authorList>
    </citation>
    <scope>NUCLEOTIDE SEQUENCE</scope>
    <source>
        <strain evidence="9">JIR-001</strain>
    </source>
</reference>
<dbReference type="PIRSF" id="PIRSF006060">
    <property type="entry name" value="AA_transporter"/>
    <property type="match status" value="1"/>
</dbReference>
<protein>
    <submittedName>
        <fullName evidence="9">Lysine-specific permease</fullName>
    </submittedName>
</protein>
<feature type="transmembrane region" description="Helical" evidence="7">
    <location>
        <begin position="349"/>
        <end position="367"/>
    </location>
</feature>
<dbReference type="InterPro" id="IPR050524">
    <property type="entry name" value="APC_YAT"/>
</dbReference>
<keyword evidence="4" id="KW-0029">Amino-acid transport</keyword>
<organism evidence="9 10">
    <name type="scientific">Polycladomyces abyssicola</name>
    <dbReference type="NCBI Taxonomy" id="1125966"/>
    <lineage>
        <taxon>Bacteria</taxon>
        <taxon>Bacillati</taxon>
        <taxon>Bacillota</taxon>
        <taxon>Bacilli</taxon>
        <taxon>Bacillales</taxon>
        <taxon>Thermoactinomycetaceae</taxon>
        <taxon>Polycladomyces</taxon>
    </lineage>
</organism>
<feature type="transmembrane region" description="Helical" evidence="7">
    <location>
        <begin position="134"/>
        <end position="152"/>
    </location>
</feature>
<evidence type="ECO:0000256" key="2">
    <source>
        <dbReference type="ARBA" id="ARBA00022448"/>
    </source>
</evidence>
<feature type="transmembrane region" description="Helical" evidence="7">
    <location>
        <begin position="418"/>
        <end position="440"/>
    </location>
</feature>
<keyword evidence="10" id="KW-1185">Reference proteome</keyword>
<feature type="transmembrane region" description="Helical" evidence="7">
    <location>
        <begin position="295"/>
        <end position="320"/>
    </location>
</feature>
<dbReference type="Proteomes" id="UP000677436">
    <property type="component" value="Chromosome"/>
</dbReference>
<dbReference type="EMBL" id="AP024601">
    <property type="protein sequence ID" value="BCU80663.1"/>
    <property type="molecule type" value="Genomic_DNA"/>
</dbReference>
<feature type="transmembrane region" description="Helical" evidence="7">
    <location>
        <begin position="205"/>
        <end position="226"/>
    </location>
</feature>
<feature type="transmembrane region" description="Helical" evidence="7">
    <location>
        <begin position="247"/>
        <end position="268"/>
    </location>
</feature>
<dbReference type="InterPro" id="IPR004841">
    <property type="entry name" value="AA-permease/SLC12A_dom"/>
</dbReference>
<feature type="transmembrane region" description="Helical" evidence="7">
    <location>
        <begin position="373"/>
        <end position="398"/>
    </location>
</feature>
<dbReference type="InterPro" id="IPR004840">
    <property type="entry name" value="Amino_acid_permease_CS"/>
</dbReference>
<dbReference type="Pfam" id="PF00324">
    <property type="entry name" value="AA_permease"/>
    <property type="match status" value="1"/>
</dbReference>
<feature type="transmembrane region" description="Helical" evidence="7">
    <location>
        <begin position="25"/>
        <end position="46"/>
    </location>
</feature>
<dbReference type="Gene3D" id="1.20.1740.10">
    <property type="entry name" value="Amino acid/polyamine transporter I"/>
    <property type="match status" value="1"/>
</dbReference>
<dbReference type="FunFam" id="1.20.1740.10:FF:000001">
    <property type="entry name" value="Amino acid permease"/>
    <property type="match status" value="1"/>
</dbReference>
<dbReference type="GO" id="GO:0015171">
    <property type="term" value="F:amino acid transmembrane transporter activity"/>
    <property type="evidence" value="ECO:0007669"/>
    <property type="project" value="TreeGrafter"/>
</dbReference>
<feature type="transmembrane region" description="Helical" evidence="7">
    <location>
        <begin position="452"/>
        <end position="469"/>
    </location>
</feature>
<dbReference type="AlphaFoldDB" id="A0A8D5UE92"/>
<feature type="transmembrane region" description="Helical" evidence="7">
    <location>
        <begin position="164"/>
        <end position="185"/>
    </location>
</feature>
<keyword evidence="3 7" id="KW-0812">Transmembrane</keyword>
<dbReference type="PROSITE" id="PS00218">
    <property type="entry name" value="AMINO_ACID_PERMEASE_1"/>
    <property type="match status" value="1"/>
</dbReference>
<feature type="domain" description="Amino acid permease/ SLC12A" evidence="8">
    <location>
        <begin position="24"/>
        <end position="476"/>
    </location>
</feature>
<feature type="transmembrane region" description="Helical" evidence="7">
    <location>
        <begin position="52"/>
        <end position="69"/>
    </location>
</feature>
<evidence type="ECO:0000256" key="1">
    <source>
        <dbReference type="ARBA" id="ARBA00004141"/>
    </source>
</evidence>
<accession>A0A8D5UE92</accession>
<reference evidence="9" key="2">
    <citation type="journal article" date="2021" name="Microbiol. Resour. Announc.">
        <title>Complete Genome Sequence of Polycladomyces abyssicola JIR-001T, Isolated from Hemipelagic Sediment in Deep Seawater.</title>
        <authorList>
            <person name="Tsubouchi T."/>
            <person name="Kaneko Y."/>
        </authorList>
    </citation>
    <scope>NUCLEOTIDE SEQUENCE</scope>
    <source>
        <strain evidence="9">JIR-001</strain>
    </source>
</reference>
<keyword evidence="2" id="KW-0813">Transport</keyword>
<sequence length="490" mass="53575">MANVQVQSGTVADGKLQRRLRSRHLSIIAIGGAIGTGLFVASGALINSAGPGGALLAYIVIGIMMYFVMTSLGEMATLLPTSGSFATYATKFVDPALGFSIGWNYWFSWAVTIPVELSAATLVMKYWFPHTPSIVWSSIFLAILFTLNILSVRSYGEAEFWFAGIKVIAIIVFILLGIGMIFGILTQPAVGFHNFVLGGSPFHGGFMATFGVLMIAGFSFQGTEIVGIAAGESDNPSRNVPRAINTVFWRILIFYVLSILIIGLIIPYTDPNLLKNDVTNIAVSPFTLVFKRAGLAFAAGLMNAVILTSVLSCGNSAIYASTRMLWALAKEGKAPKLFTRVNSRGVPTYALYVTTIFGFLAFLSSLFGNGVVFIWLLNCSGMTGFITWLWISICHYRFRKAYVAQGRNLNELKYRAKWYPFGPLFAIVLCAIVILCQGYGDFTGGPIQWGNVIATYIGLPVFLLLWLLYKWIRKTRVIPLSDCVFDPDEA</sequence>
<evidence type="ECO:0000256" key="3">
    <source>
        <dbReference type="ARBA" id="ARBA00022692"/>
    </source>
</evidence>
<dbReference type="GO" id="GO:0016020">
    <property type="term" value="C:membrane"/>
    <property type="evidence" value="ECO:0007669"/>
    <property type="project" value="UniProtKB-SubCell"/>
</dbReference>
<evidence type="ECO:0000256" key="5">
    <source>
        <dbReference type="ARBA" id="ARBA00022989"/>
    </source>
</evidence>
<evidence type="ECO:0000259" key="8">
    <source>
        <dbReference type="Pfam" id="PF00324"/>
    </source>
</evidence>
<name>A0A8D5UE92_9BACL</name>
<dbReference type="PANTHER" id="PTHR43341">
    <property type="entry name" value="AMINO ACID PERMEASE"/>
    <property type="match status" value="1"/>
</dbReference>
<gene>
    <name evidence="9" type="ORF">JIR001_04460</name>
</gene>
<evidence type="ECO:0000313" key="9">
    <source>
        <dbReference type="EMBL" id="BCU80663.1"/>
    </source>
</evidence>
<keyword evidence="6 7" id="KW-0472">Membrane</keyword>
<comment type="subcellular location">
    <subcellularLocation>
        <location evidence="1">Membrane</location>
        <topology evidence="1">Multi-pass membrane protein</topology>
    </subcellularLocation>
</comment>
<proteinExistence type="predicted"/>
<dbReference type="KEGG" id="pabs:JIR001_04460"/>
<dbReference type="PANTHER" id="PTHR43341:SF1">
    <property type="entry name" value="GENERAL AMINO-ACID PERMEASE GAP1"/>
    <property type="match status" value="1"/>
</dbReference>